<dbReference type="InterPro" id="IPR051397">
    <property type="entry name" value="Zn-ADH-like_protein"/>
</dbReference>
<feature type="domain" description="Enoyl reductase (ER)" evidence="1">
    <location>
        <begin position="14"/>
        <end position="346"/>
    </location>
</feature>
<gene>
    <name evidence="2" type="ORF">UFOPK1495_00035</name>
    <name evidence="3" type="ORF">UFOPK1603_00317</name>
    <name evidence="4" type="ORF">UFOPK1711_01431</name>
    <name evidence="5" type="ORF">UFOPK2143_00027</name>
</gene>
<dbReference type="InterPro" id="IPR020843">
    <property type="entry name" value="ER"/>
</dbReference>
<dbReference type="GO" id="GO:0008270">
    <property type="term" value="F:zinc ion binding"/>
    <property type="evidence" value="ECO:0007669"/>
    <property type="project" value="InterPro"/>
</dbReference>
<dbReference type="InterPro" id="IPR002364">
    <property type="entry name" value="Quin_OxRdtase/zeta-crystal_CS"/>
</dbReference>
<evidence type="ECO:0000313" key="3">
    <source>
        <dbReference type="EMBL" id="CAB4557748.1"/>
    </source>
</evidence>
<dbReference type="EMBL" id="CAEZVV010000001">
    <property type="protein sequence ID" value="CAB4632862.1"/>
    <property type="molecule type" value="Genomic_DNA"/>
</dbReference>
<dbReference type="AlphaFoldDB" id="A0A6J6F7U0"/>
<dbReference type="InterPro" id="IPR036291">
    <property type="entry name" value="NAD(P)-bd_dom_sf"/>
</dbReference>
<evidence type="ECO:0000259" key="1">
    <source>
        <dbReference type="SMART" id="SM00829"/>
    </source>
</evidence>
<dbReference type="EMBL" id="CAEZTR010000101">
    <property type="protein sequence ID" value="CAB4584636.1"/>
    <property type="molecule type" value="Genomic_DNA"/>
</dbReference>
<dbReference type="InterPro" id="IPR013149">
    <property type="entry name" value="ADH-like_C"/>
</dbReference>
<proteinExistence type="predicted"/>
<dbReference type="SMART" id="SM00829">
    <property type="entry name" value="PKS_ER"/>
    <property type="match status" value="1"/>
</dbReference>
<evidence type="ECO:0000313" key="2">
    <source>
        <dbReference type="EMBL" id="CAB4538281.1"/>
    </source>
</evidence>
<protein>
    <submittedName>
        <fullName evidence="4">Unannotated protein</fullName>
    </submittedName>
</protein>
<dbReference type="Gene3D" id="3.40.50.720">
    <property type="entry name" value="NAD(P)-binding Rossmann-like Domain"/>
    <property type="match status" value="1"/>
</dbReference>
<evidence type="ECO:0000313" key="5">
    <source>
        <dbReference type="EMBL" id="CAB4632862.1"/>
    </source>
</evidence>
<dbReference type="GO" id="GO:0016491">
    <property type="term" value="F:oxidoreductase activity"/>
    <property type="evidence" value="ECO:0007669"/>
    <property type="project" value="InterPro"/>
</dbReference>
<reference evidence="4" key="1">
    <citation type="submission" date="2020-05" db="EMBL/GenBank/DDBJ databases">
        <authorList>
            <person name="Chiriac C."/>
            <person name="Salcher M."/>
            <person name="Ghai R."/>
            <person name="Kavagutti S V."/>
        </authorList>
    </citation>
    <scope>NUCLEOTIDE SEQUENCE</scope>
</reference>
<dbReference type="Pfam" id="PF08240">
    <property type="entry name" value="ADH_N"/>
    <property type="match status" value="1"/>
</dbReference>
<dbReference type="SUPFAM" id="SSF50129">
    <property type="entry name" value="GroES-like"/>
    <property type="match status" value="1"/>
</dbReference>
<dbReference type="SUPFAM" id="SSF51735">
    <property type="entry name" value="NAD(P)-binding Rossmann-fold domains"/>
    <property type="match status" value="1"/>
</dbReference>
<sequence>MATMRAWRVHEYGQPTEVLRLDEVEIPEPGPGEVRVKAQAIPLNLNDLERITGGNMMVRPEFPYSPGMEAFGVVDACGEGAEEWMGKRVAAVTKQAFGGFAEYAICPTIAAFEIDEAIPLPDAAALFFPFHLAWLGLIDRASLKAGDTVLIHAGAGGAGSAAIQIAKAFGARVYATAGGPEKVALCRELGADVAIDYLTEDFKAIVLADTDNIGVDIVFDNVGEAVMADSFACTAYNGTYLMMGFASNKIVADEKFIVPRQVTMGNFKLCGVLLNYQSEDMIGLIKQGMGWNVAPRELGELATADIVELVKAGTVRAVVGSAPSFEDLPTAMEAMGSRNTTGRVIVML</sequence>
<dbReference type="EMBL" id="CAEZTG010000017">
    <property type="protein sequence ID" value="CAB4557748.1"/>
    <property type="molecule type" value="Genomic_DNA"/>
</dbReference>
<accession>A0A6J6F7U0</accession>
<dbReference type="PANTHER" id="PTHR43677">
    <property type="entry name" value="SHORT-CHAIN DEHYDROGENASE/REDUCTASE"/>
    <property type="match status" value="1"/>
</dbReference>
<evidence type="ECO:0000313" key="4">
    <source>
        <dbReference type="EMBL" id="CAB4584636.1"/>
    </source>
</evidence>
<dbReference type="Pfam" id="PF00107">
    <property type="entry name" value="ADH_zinc_N"/>
    <property type="match status" value="1"/>
</dbReference>
<dbReference type="PANTHER" id="PTHR43677:SF4">
    <property type="entry name" value="QUINONE OXIDOREDUCTASE-LIKE PROTEIN 2"/>
    <property type="match status" value="1"/>
</dbReference>
<dbReference type="EMBL" id="CAEZSU010000002">
    <property type="protein sequence ID" value="CAB4538281.1"/>
    <property type="molecule type" value="Genomic_DNA"/>
</dbReference>
<organism evidence="4">
    <name type="scientific">freshwater metagenome</name>
    <dbReference type="NCBI Taxonomy" id="449393"/>
    <lineage>
        <taxon>unclassified sequences</taxon>
        <taxon>metagenomes</taxon>
        <taxon>ecological metagenomes</taxon>
    </lineage>
</organism>
<dbReference type="InterPro" id="IPR013154">
    <property type="entry name" value="ADH-like_N"/>
</dbReference>
<dbReference type="PROSITE" id="PS01162">
    <property type="entry name" value="QOR_ZETA_CRYSTAL"/>
    <property type="match status" value="1"/>
</dbReference>
<dbReference type="InterPro" id="IPR011032">
    <property type="entry name" value="GroES-like_sf"/>
</dbReference>
<name>A0A6J6F7U0_9ZZZZ</name>
<dbReference type="Gene3D" id="3.90.180.10">
    <property type="entry name" value="Medium-chain alcohol dehydrogenases, catalytic domain"/>
    <property type="match status" value="1"/>
</dbReference>